<proteinExistence type="predicted"/>
<dbReference type="PANTHER" id="PTHR43420">
    <property type="entry name" value="ACETYLTRANSFERASE"/>
    <property type="match status" value="1"/>
</dbReference>
<evidence type="ECO:0000256" key="1">
    <source>
        <dbReference type="ARBA" id="ARBA00022679"/>
    </source>
</evidence>
<dbReference type="Proteomes" id="UP000323956">
    <property type="component" value="Unassembled WGS sequence"/>
</dbReference>
<dbReference type="EMBL" id="FTMK01000034">
    <property type="protein sequence ID" value="SIR25551.1"/>
    <property type="molecule type" value="Genomic_DNA"/>
</dbReference>
<feature type="domain" description="N-acetyltransferase" evidence="3">
    <location>
        <begin position="106"/>
        <end position="239"/>
    </location>
</feature>
<name>A0A1N6ZFL0_9RHOB</name>
<dbReference type="OrthoDB" id="7301318at2"/>
<accession>A0A1N6ZFL0</accession>
<evidence type="ECO:0000256" key="2">
    <source>
        <dbReference type="ARBA" id="ARBA00023315"/>
    </source>
</evidence>
<dbReference type="RefSeq" id="WP_149766733.1">
    <property type="nucleotide sequence ID" value="NZ_FTMK01000034.1"/>
</dbReference>
<dbReference type="InterPro" id="IPR050680">
    <property type="entry name" value="YpeA/RimI_acetyltransf"/>
</dbReference>
<organism evidence="4 5">
    <name type="scientific">Paracoccus thiocyanatus</name>
    <dbReference type="NCBI Taxonomy" id="34006"/>
    <lineage>
        <taxon>Bacteria</taxon>
        <taxon>Pseudomonadati</taxon>
        <taxon>Pseudomonadota</taxon>
        <taxon>Alphaproteobacteria</taxon>
        <taxon>Rhodobacterales</taxon>
        <taxon>Paracoccaceae</taxon>
        <taxon>Paracoccus</taxon>
    </lineage>
</organism>
<dbReference type="AlphaFoldDB" id="A0A1N6ZFL0"/>
<reference evidence="4 5" key="1">
    <citation type="submission" date="2017-01" db="EMBL/GenBank/DDBJ databases">
        <authorList>
            <person name="Varghese N."/>
            <person name="Submissions S."/>
        </authorList>
    </citation>
    <scope>NUCLEOTIDE SEQUENCE [LARGE SCALE GENOMIC DNA]</scope>
    <source>
        <strain evidence="4 5">ATCC 700171</strain>
    </source>
</reference>
<dbReference type="Pfam" id="PF00583">
    <property type="entry name" value="Acetyltransf_1"/>
    <property type="match status" value="1"/>
</dbReference>
<sequence>MIADPQIARAFETTWPAAEYAQAGGFLVGRGQGGGGRVSSARALRPDWDAADIPRAEAIQRGWDEPPLFRVADGDRALAQALAARGFRHGAPTVIMGADCAALTALAPPPLTAFAIWPPLAVQRDIWSGGAVSAARQAVMERVAPPRTALLGRMRDRAAGAAFVALDGPVAMVHAIEVVPAQRRRGVAGWLVRMAALWAQEQGATRIALAVSRDNAAARGLYDRLGFAELGGYAYWRKD</sequence>
<evidence type="ECO:0000259" key="3">
    <source>
        <dbReference type="PROSITE" id="PS51186"/>
    </source>
</evidence>
<dbReference type="GO" id="GO:0016747">
    <property type="term" value="F:acyltransferase activity, transferring groups other than amino-acyl groups"/>
    <property type="evidence" value="ECO:0007669"/>
    <property type="project" value="InterPro"/>
</dbReference>
<keyword evidence="2" id="KW-0012">Acyltransferase</keyword>
<dbReference type="PROSITE" id="PS51186">
    <property type="entry name" value="GNAT"/>
    <property type="match status" value="1"/>
</dbReference>
<protein>
    <submittedName>
        <fullName evidence="4">Acetyltransferase (GNAT) family protein</fullName>
    </submittedName>
</protein>
<dbReference type="CDD" id="cd04301">
    <property type="entry name" value="NAT_SF"/>
    <property type="match status" value="1"/>
</dbReference>
<dbReference type="InterPro" id="IPR016181">
    <property type="entry name" value="Acyl_CoA_acyltransferase"/>
</dbReference>
<evidence type="ECO:0000313" key="5">
    <source>
        <dbReference type="Proteomes" id="UP000323956"/>
    </source>
</evidence>
<dbReference type="InterPro" id="IPR000182">
    <property type="entry name" value="GNAT_dom"/>
</dbReference>
<dbReference type="Gene3D" id="3.40.630.30">
    <property type="match status" value="1"/>
</dbReference>
<evidence type="ECO:0000313" key="4">
    <source>
        <dbReference type="EMBL" id="SIR25551.1"/>
    </source>
</evidence>
<gene>
    <name evidence="4" type="ORF">SAMN05421641_13416</name>
</gene>
<dbReference type="SUPFAM" id="SSF55729">
    <property type="entry name" value="Acyl-CoA N-acyltransferases (Nat)"/>
    <property type="match status" value="1"/>
</dbReference>
<keyword evidence="1 4" id="KW-0808">Transferase</keyword>